<organism evidence="1 2">
    <name type="scientific">Capnocytophaga felis</name>
    <dbReference type="NCBI Taxonomy" id="2267611"/>
    <lineage>
        <taxon>Bacteria</taxon>
        <taxon>Pseudomonadati</taxon>
        <taxon>Bacteroidota</taxon>
        <taxon>Flavobacteriia</taxon>
        <taxon>Flavobacteriales</taxon>
        <taxon>Flavobacteriaceae</taxon>
        <taxon>Capnocytophaga</taxon>
    </lineage>
</organism>
<dbReference type="AlphaFoldDB" id="A0A5M4B9D1"/>
<evidence type="ECO:0000313" key="2">
    <source>
        <dbReference type="Proteomes" id="UP000398217"/>
    </source>
</evidence>
<evidence type="ECO:0000313" key="1">
    <source>
        <dbReference type="EMBL" id="GET46188.1"/>
    </source>
</evidence>
<keyword evidence="2" id="KW-1185">Reference proteome</keyword>
<proteinExistence type="predicted"/>
<sequence>MMTKCFCWIVIIIYSFTSWNKFQLEYATKLLDEGASIRFEVSNLSDDIKRIYDIEIKKRVNGRTEITNLELKNWSNFYPETIKNQFVKDLQNIEKLDELKWVFNTTSGVNKSNLKEKIINTLKKADGTPNEELEMIKLEQVKKLFPKEARIITNKNRLDFLLKKLEEDKIFNQIFEIVE</sequence>
<dbReference type="EMBL" id="BLBC01000008">
    <property type="protein sequence ID" value="GET46188.1"/>
    <property type="molecule type" value="Genomic_DNA"/>
</dbReference>
<comment type="caution">
    <text evidence="1">The sequence shown here is derived from an EMBL/GenBank/DDBJ whole genome shotgun (WGS) entry which is preliminary data.</text>
</comment>
<dbReference type="RefSeq" id="WP_227977386.1">
    <property type="nucleotide sequence ID" value="NZ_BLBC01000008.1"/>
</dbReference>
<gene>
    <name evidence="1" type="ORF">RCZ01_14900</name>
</gene>
<reference evidence="2" key="1">
    <citation type="journal article" date="2020" name="Int. J. Syst. Evol. Microbiol.">
        <title>Capnocytophaga felis sp. nov. isolated from the feline oral cavity.</title>
        <authorList>
            <person name="Suzuki M."/>
            <person name="Umeda K."/>
            <person name="Kimura M."/>
            <person name="Imaoka K."/>
            <person name="Morikawa S."/>
            <person name="Maeda K."/>
        </authorList>
    </citation>
    <scope>NUCLEOTIDE SEQUENCE [LARGE SCALE GENOMIC DNA]</scope>
    <source>
        <strain evidence="2">KC07070</strain>
    </source>
</reference>
<dbReference type="Proteomes" id="UP000398217">
    <property type="component" value="Unassembled WGS sequence"/>
</dbReference>
<name>A0A5M4B9D1_9FLAO</name>
<accession>A0A5M4B9D1</accession>
<protein>
    <submittedName>
        <fullName evidence="1">Uncharacterized protein</fullName>
    </submittedName>
</protein>